<evidence type="ECO:0000313" key="2">
    <source>
        <dbReference type="Proteomes" id="UP000499080"/>
    </source>
</evidence>
<dbReference type="EMBL" id="BGPR01019544">
    <property type="protein sequence ID" value="GBN82234.1"/>
    <property type="molecule type" value="Genomic_DNA"/>
</dbReference>
<sequence>STAILVWTSKRLRSNDKKTPELALPLQTCAPHQRENLWPPKSDLTCNMPIYKANLPWNRVSNLGPSGSETLPLGHHGPSPFPNCRVHINVGRQT</sequence>
<organism evidence="1 2">
    <name type="scientific">Araneus ventricosus</name>
    <name type="common">Orbweaver spider</name>
    <name type="synonym">Epeira ventricosa</name>
    <dbReference type="NCBI Taxonomy" id="182803"/>
    <lineage>
        <taxon>Eukaryota</taxon>
        <taxon>Metazoa</taxon>
        <taxon>Ecdysozoa</taxon>
        <taxon>Arthropoda</taxon>
        <taxon>Chelicerata</taxon>
        <taxon>Arachnida</taxon>
        <taxon>Araneae</taxon>
        <taxon>Araneomorphae</taxon>
        <taxon>Entelegynae</taxon>
        <taxon>Araneoidea</taxon>
        <taxon>Araneidae</taxon>
        <taxon>Araneus</taxon>
    </lineage>
</organism>
<proteinExistence type="predicted"/>
<keyword evidence="2" id="KW-1185">Reference proteome</keyword>
<name>A0A4Y2S218_ARAVE</name>
<feature type="non-terminal residue" evidence="1">
    <location>
        <position position="1"/>
    </location>
</feature>
<protein>
    <submittedName>
        <fullName evidence="1">Uncharacterized protein</fullName>
    </submittedName>
</protein>
<reference evidence="1 2" key="1">
    <citation type="journal article" date="2019" name="Sci. Rep.">
        <title>Orb-weaving spider Araneus ventricosus genome elucidates the spidroin gene catalogue.</title>
        <authorList>
            <person name="Kono N."/>
            <person name="Nakamura H."/>
            <person name="Ohtoshi R."/>
            <person name="Moran D.A.P."/>
            <person name="Shinohara A."/>
            <person name="Yoshida Y."/>
            <person name="Fujiwara M."/>
            <person name="Mori M."/>
            <person name="Tomita M."/>
            <person name="Arakawa K."/>
        </authorList>
    </citation>
    <scope>NUCLEOTIDE SEQUENCE [LARGE SCALE GENOMIC DNA]</scope>
</reference>
<dbReference type="Proteomes" id="UP000499080">
    <property type="component" value="Unassembled WGS sequence"/>
</dbReference>
<evidence type="ECO:0000313" key="1">
    <source>
        <dbReference type="EMBL" id="GBN82234.1"/>
    </source>
</evidence>
<comment type="caution">
    <text evidence="1">The sequence shown here is derived from an EMBL/GenBank/DDBJ whole genome shotgun (WGS) entry which is preliminary data.</text>
</comment>
<accession>A0A4Y2S218</accession>
<dbReference type="AlphaFoldDB" id="A0A4Y2S218"/>
<gene>
    <name evidence="1" type="ORF">AVEN_7672_1</name>
</gene>